<comment type="similarity">
    <text evidence="3">Belongs to the TenA family.</text>
</comment>
<dbReference type="PANTHER" id="PTHR43198">
    <property type="entry name" value="BIFUNCTIONAL TH2 PROTEIN"/>
    <property type="match status" value="1"/>
</dbReference>
<name>A0A1I7G3F1_9FIRM</name>
<evidence type="ECO:0000256" key="5">
    <source>
        <dbReference type="ARBA" id="ARBA00012684"/>
    </source>
</evidence>
<feature type="domain" description="Thiaminase-2/PQQC" evidence="9">
    <location>
        <begin position="19"/>
        <end position="224"/>
    </location>
</feature>
<evidence type="ECO:0000313" key="10">
    <source>
        <dbReference type="EMBL" id="SFU42851.1"/>
    </source>
</evidence>
<evidence type="ECO:0000313" key="11">
    <source>
        <dbReference type="Proteomes" id="UP000198817"/>
    </source>
</evidence>
<dbReference type="RefSeq" id="WP_090470423.1">
    <property type="nucleotide sequence ID" value="NZ_FOWF01000004.1"/>
</dbReference>
<dbReference type="NCBIfam" id="TIGR04306">
    <property type="entry name" value="salvage_TenA"/>
    <property type="match status" value="1"/>
</dbReference>
<dbReference type="PANTHER" id="PTHR43198:SF2">
    <property type="entry name" value="SI:CH1073-67J19.1-RELATED"/>
    <property type="match status" value="1"/>
</dbReference>
<comment type="pathway">
    <text evidence="2">Cofactor biosynthesis; thiamine diphosphate biosynthesis.</text>
</comment>
<dbReference type="EMBL" id="FPBT01000004">
    <property type="protein sequence ID" value="SFU42851.1"/>
    <property type="molecule type" value="Genomic_DNA"/>
</dbReference>
<dbReference type="InterPro" id="IPR050967">
    <property type="entry name" value="Thiamine_Salvage_TenA"/>
</dbReference>
<organism evidence="10 11">
    <name type="scientific">Eubacterium pyruvativorans</name>
    <dbReference type="NCBI Taxonomy" id="155865"/>
    <lineage>
        <taxon>Bacteria</taxon>
        <taxon>Bacillati</taxon>
        <taxon>Bacillota</taxon>
        <taxon>Clostridia</taxon>
        <taxon>Eubacteriales</taxon>
        <taxon>Eubacteriaceae</taxon>
        <taxon>Eubacterium</taxon>
    </lineage>
</organism>
<evidence type="ECO:0000256" key="6">
    <source>
        <dbReference type="ARBA" id="ARBA00013647"/>
    </source>
</evidence>
<dbReference type="AlphaFoldDB" id="A0A1I7G3F1"/>
<gene>
    <name evidence="10" type="ORF">SAMN05216508_104128</name>
</gene>
<keyword evidence="11" id="KW-1185">Reference proteome</keyword>
<evidence type="ECO:0000256" key="7">
    <source>
        <dbReference type="ARBA" id="ARBA00022977"/>
    </source>
</evidence>
<dbReference type="InterPro" id="IPR016084">
    <property type="entry name" value="Haem_Oase-like_multi-hlx"/>
</dbReference>
<dbReference type="Proteomes" id="UP000198817">
    <property type="component" value="Unassembled WGS sequence"/>
</dbReference>
<dbReference type="GO" id="GO:0009228">
    <property type="term" value="P:thiamine biosynthetic process"/>
    <property type="evidence" value="ECO:0007669"/>
    <property type="project" value="UniProtKB-KW"/>
</dbReference>
<dbReference type="InterPro" id="IPR004305">
    <property type="entry name" value="Thiaminase-2/PQQC"/>
</dbReference>
<evidence type="ECO:0000256" key="4">
    <source>
        <dbReference type="ARBA" id="ARBA00011881"/>
    </source>
</evidence>
<dbReference type="OrthoDB" id="34166at2"/>
<evidence type="ECO:0000256" key="3">
    <source>
        <dbReference type="ARBA" id="ARBA00010264"/>
    </source>
</evidence>
<dbReference type="SUPFAM" id="SSF48613">
    <property type="entry name" value="Heme oxygenase-like"/>
    <property type="match status" value="1"/>
</dbReference>
<dbReference type="GO" id="GO:0005829">
    <property type="term" value="C:cytosol"/>
    <property type="evidence" value="ECO:0007669"/>
    <property type="project" value="TreeGrafter"/>
</dbReference>
<keyword evidence="7" id="KW-0784">Thiamine biosynthesis</keyword>
<dbReference type="GO" id="GO:0050334">
    <property type="term" value="F:thiaminase activity"/>
    <property type="evidence" value="ECO:0007669"/>
    <property type="project" value="UniProtKB-EC"/>
</dbReference>
<comment type="catalytic activity">
    <reaction evidence="1">
        <text>4-amino-5-aminomethyl-2-methylpyrimidine + H2O = 4-amino-5-hydroxymethyl-2-methylpyrimidine + NH4(+)</text>
        <dbReference type="Rhea" id="RHEA:31799"/>
        <dbReference type="ChEBI" id="CHEBI:15377"/>
        <dbReference type="ChEBI" id="CHEBI:16892"/>
        <dbReference type="ChEBI" id="CHEBI:28938"/>
        <dbReference type="ChEBI" id="CHEBI:63416"/>
        <dbReference type="EC" id="3.5.99.2"/>
    </reaction>
</comment>
<evidence type="ECO:0000259" key="9">
    <source>
        <dbReference type="Pfam" id="PF03070"/>
    </source>
</evidence>
<dbReference type="InterPro" id="IPR027574">
    <property type="entry name" value="Thiaminase_II"/>
</dbReference>
<proteinExistence type="inferred from homology"/>
<dbReference type="STRING" id="155865.SAMN05216515_1043"/>
<accession>A0A1I7G3F1</accession>
<dbReference type="Pfam" id="PF03070">
    <property type="entry name" value="TENA_THI-4"/>
    <property type="match status" value="1"/>
</dbReference>
<dbReference type="EC" id="3.5.99.2" evidence="5"/>
<protein>
    <recommendedName>
        <fullName evidence="6">Aminopyrimidine aminohydrolase</fullName>
        <ecNumber evidence="5">3.5.99.2</ecNumber>
    </recommendedName>
</protein>
<evidence type="ECO:0000256" key="2">
    <source>
        <dbReference type="ARBA" id="ARBA00004948"/>
    </source>
</evidence>
<comment type="catalytic activity">
    <reaction evidence="8">
        <text>thiamine + H2O = 5-(2-hydroxyethyl)-4-methylthiazole + 4-amino-5-hydroxymethyl-2-methylpyrimidine + H(+)</text>
        <dbReference type="Rhea" id="RHEA:17509"/>
        <dbReference type="ChEBI" id="CHEBI:15377"/>
        <dbReference type="ChEBI" id="CHEBI:15378"/>
        <dbReference type="ChEBI" id="CHEBI:16892"/>
        <dbReference type="ChEBI" id="CHEBI:17957"/>
        <dbReference type="ChEBI" id="CHEBI:18385"/>
        <dbReference type="EC" id="3.5.99.2"/>
    </reaction>
</comment>
<reference evidence="10 11" key="1">
    <citation type="submission" date="2016-10" db="EMBL/GenBank/DDBJ databases">
        <authorList>
            <person name="de Groot N.N."/>
        </authorList>
    </citation>
    <scope>NUCLEOTIDE SEQUENCE [LARGE SCALE GENOMIC DNA]</scope>
    <source>
        <strain evidence="10 11">KHGC13</strain>
    </source>
</reference>
<dbReference type="UniPathway" id="UPA00060"/>
<dbReference type="Gene3D" id="1.20.910.10">
    <property type="entry name" value="Heme oxygenase-like"/>
    <property type="match status" value="1"/>
</dbReference>
<dbReference type="CDD" id="cd19361">
    <property type="entry name" value="TenA_C_HP1287-like"/>
    <property type="match status" value="1"/>
</dbReference>
<dbReference type="GO" id="GO:0009229">
    <property type="term" value="P:thiamine diphosphate biosynthetic process"/>
    <property type="evidence" value="ECO:0007669"/>
    <property type="project" value="UniProtKB-UniPathway"/>
</dbReference>
<sequence>MISNENAVTVSSELLAIGRPMWEQSLTCPFLQGIRDGSLPKEKFMFYMVQDYLYLKEYVKLFALGVVKSGDIPTMRYFQDYEAQILNTEMETHRSYMARIGITPEEAENAETAPENQAYTDFMLARAWEGSAADAAVTVLACAESYEYIARRIIEEDPSAAEHPFYGEWVRSYGDPDYAASNRELEKLLDSLTPSASEADRRRFRDIFVKCTRCEDAFWAMGWRGSV</sequence>
<evidence type="ECO:0000256" key="8">
    <source>
        <dbReference type="ARBA" id="ARBA00048337"/>
    </source>
</evidence>
<comment type="subunit">
    <text evidence="4">Homotetramer.</text>
</comment>
<evidence type="ECO:0000256" key="1">
    <source>
        <dbReference type="ARBA" id="ARBA00001881"/>
    </source>
</evidence>